<gene>
    <name evidence="1" type="ORF">Ctob_009279</name>
</gene>
<evidence type="ECO:0000313" key="2">
    <source>
        <dbReference type="Proteomes" id="UP000037460"/>
    </source>
</evidence>
<proteinExistence type="predicted"/>
<dbReference type="EMBL" id="JWZX01001139">
    <property type="protein sequence ID" value="KOO34671.1"/>
    <property type="molecule type" value="Genomic_DNA"/>
</dbReference>
<sequence length="740" mass="79409">MAMLASVTAALGVGQMNPIPGGYRIGNALPGYESKQWSFRGSFFEVRTAEMETRYSEVFWTSLPDVPLPADIVAKFKDKNIVISGFEVDVKRMNNKTGVEESVPVFESYNHHYGPALVSSYAEMDRDEFGQPTGPNHGHGKSILFRVKPGATPPPDAKLVENFVHGNGNEHRQMYHGTSAGFGQLIYSPANFSMVAMQINTNFNGSGIPGGPLPQFSREHAPPATKWNPLFECPCTSRISKQLGSLSSQLGGSCAKLPYAAADCFAGAAQAFGEATLTKNVSVSSAELSPGCTVARVAEGSDDLAVTWNQNLKSTVPCSGRGGGAVTSAAGHTKDLVDMRVEVDAIAALVTITLAGPSAVWFGVGFNASAMQDEPYAIIVEATDSEPHISGTVSERKLADHAPGTALPPSIKLISSSVSSGVRTVLLQRELRGASPDYYSFSLASATIPFINAVGSTPSFQQHKQRNTATLRLVPTSPAHPSCLCAGAEGTIDGYHLNANCVGEPLSDLLLTNNPTCQVSTYVGGLACCRHGTFLLDAEQAVPEYVDRTFFRFRFYYEELQPTTRPIYHVEWAANGCDSGITGPSSFHCTHIEFDVMPNASSTTFQQSFQSTFAAGMMLADSCPMTSSQCMDRSKVGPGGIELVMAAAHCHAPNCIRQELWNVDTNELLCAGVPVHGASEQLYDEEGYLFSPPCLWGTDEGLKAPPKLALNTTLRMVTIFDNHYYHAGQMGIWQMKAAFA</sequence>
<keyword evidence="2" id="KW-1185">Reference proteome</keyword>
<protein>
    <submittedName>
        <fullName evidence="1">Uncharacterized protein</fullName>
    </submittedName>
</protein>
<dbReference type="AlphaFoldDB" id="A0A0M0K718"/>
<evidence type="ECO:0000313" key="1">
    <source>
        <dbReference type="EMBL" id="KOO34671.1"/>
    </source>
</evidence>
<organism evidence="1 2">
    <name type="scientific">Chrysochromulina tobinii</name>
    <dbReference type="NCBI Taxonomy" id="1460289"/>
    <lineage>
        <taxon>Eukaryota</taxon>
        <taxon>Haptista</taxon>
        <taxon>Haptophyta</taxon>
        <taxon>Prymnesiophyceae</taxon>
        <taxon>Prymnesiales</taxon>
        <taxon>Chrysochromulinaceae</taxon>
        <taxon>Chrysochromulina</taxon>
    </lineage>
</organism>
<dbReference type="OrthoDB" id="1923469at2759"/>
<comment type="caution">
    <text evidence="1">The sequence shown here is derived from an EMBL/GenBank/DDBJ whole genome shotgun (WGS) entry which is preliminary data.</text>
</comment>
<accession>A0A0M0K718</accession>
<dbReference type="Proteomes" id="UP000037460">
    <property type="component" value="Unassembled WGS sequence"/>
</dbReference>
<name>A0A0M0K718_9EUKA</name>
<reference evidence="2" key="1">
    <citation type="journal article" date="2015" name="PLoS Genet.">
        <title>Genome Sequence and Transcriptome Analyses of Chrysochromulina tobin: Metabolic Tools for Enhanced Algal Fitness in the Prominent Order Prymnesiales (Haptophyceae).</title>
        <authorList>
            <person name="Hovde B.T."/>
            <person name="Deodato C.R."/>
            <person name="Hunsperger H.M."/>
            <person name="Ryken S.A."/>
            <person name="Yost W."/>
            <person name="Jha R.K."/>
            <person name="Patterson J."/>
            <person name="Monnat R.J. Jr."/>
            <person name="Barlow S.B."/>
            <person name="Starkenburg S.R."/>
            <person name="Cattolico R.A."/>
        </authorList>
    </citation>
    <scope>NUCLEOTIDE SEQUENCE</scope>
    <source>
        <strain evidence="2">CCMP291</strain>
    </source>
</reference>